<dbReference type="Proteomes" id="UP001234297">
    <property type="component" value="Chromosome 9"/>
</dbReference>
<accession>A0ACC2KFR1</accession>
<name>A0ACC2KFR1_PERAE</name>
<evidence type="ECO:0000313" key="1">
    <source>
        <dbReference type="EMBL" id="KAJ8619753.1"/>
    </source>
</evidence>
<organism evidence="1 2">
    <name type="scientific">Persea americana</name>
    <name type="common">Avocado</name>
    <dbReference type="NCBI Taxonomy" id="3435"/>
    <lineage>
        <taxon>Eukaryota</taxon>
        <taxon>Viridiplantae</taxon>
        <taxon>Streptophyta</taxon>
        <taxon>Embryophyta</taxon>
        <taxon>Tracheophyta</taxon>
        <taxon>Spermatophyta</taxon>
        <taxon>Magnoliopsida</taxon>
        <taxon>Magnoliidae</taxon>
        <taxon>Laurales</taxon>
        <taxon>Lauraceae</taxon>
        <taxon>Persea</taxon>
    </lineage>
</organism>
<reference evidence="1 2" key="1">
    <citation type="journal article" date="2022" name="Hortic Res">
        <title>A haplotype resolved chromosomal level avocado genome allows analysis of novel avocado genes.</title>
        <authorList>
            <person name="Nath O."/>
            <person name="Fletcher S.J."/>
            <person name="Hayward A."/>
            <person name="Shaw L.M."/>
            <person name="Masouleh A.K."/>
            <person name="Furtado A."/>
            <person name="Henry R.J."/>
            <person name="Mitter N."/>
        </authorList>
    </citation>
    <scope>NUCLEOTIDE SEQUENCE [LARGE SCALE GENOMIC DNA]</scope>
    <source>
        <strain evidence="2">cv. Hass</strain>
    </source>
</reference>
<comment type="caution">
    <text evidence="1">The sequence shown here is derived from an EMBL/GenBank/DDBJ whole genome shotgun (WGS) entry which is preliminary data.</text>
</comment>
<proteinExistence type="predicted"/>
<gene>
    <name evidence="1" type="ORF">MRB53_028282</name>
</gene>
<keyword evidence="2" id="KW-1185">Reference proteome</keyword>
<dbReference type="EMBL" id="CM056817">
    <property type="protein sequence ID" value="KAJ8619753.1"/>
    <property type="molecule type" value="Genomic_DNA"/>
</dbReference>
<protein>
    <submittedName>
        <fullName evidence="1">Uncharacterized protein</fullName>
    </submittedName>
</protein>
<evidence type="ECO:0000313" key="2">
    <source>
        <dbReference type="Proteomes" id="UP001234297"/>
    </source>
</evidence>
<sequence length="378" mass="42269">MYCKCLLIDHARQVFDEMLERDLVSWTSMISGYARSGDIEEAELLFGLMPDRDVVSWGAMMTGFVQNGCHEEALLLFREMQMGGVWPGEVAIVGALSSCASLGLRSLGMWIHGFVVRHDIELTVFMGTALIDLYGKCGDVESAYKVFGLMKERNMASWNSMIGGFAMNGKTKEALRLFSEMEKVGIEINSVTLSGVLSACRHGGLVEEGCYYFQYVPREYEVLLNVDHYGCMVDLLGRAGHVNEAFELINHMPVEPNEVVWGALLGACKIHGNLELGEHVLKKLVELDPQNSGNYVLLSNMYAMLGRWYDVERVRAVMRDIGVEKPRGWSSIEVNTVVHEFYAGDWSHPDISKVYEKLAELHGKMEVLGYNPSTGLLV</sequence>